<dbReference type="OrthoDB" id="1523150at2"/>
<dbReference type="AlphaFoldDB" id="I7A5Y1"/>
<dbReference type="KEGG" id="mro:MROS_2071"/>
<protein>
    <recommendedName>
        <fullName evidence="3">PorV/PorQ family protein</fullName>
    </recommendedName>
</protein>
<name>I7A5Y1_MELRP</name>
<organism evidence="1 2">
    <name type="scientific">Melioribacter roseus (strain DSM 23840 / JCM 17771 / VKM B-2668 / P3M-2)</name>
    <dbReference type="NCBI Taxonomy" id="1191523"/>
    <lineage>
        <taxon>Bacteria</taxon>
        <taxon>Pseudomonadati</taxon>
        <taxon>Ignavibacteriota</taxon>
        <taxon>Ignavibacteria</taxon>
        <taxon>Ignavibacteriales</taxon>
        <taxon>Melioribacteraceae</taxon>
        <taxon>Melioribacter</taxon>
    </lineage>
</organism>
<evidence type="ECO:0000313" key="1">
    <source>
        <dbReference type="EMBL" id="AFN75301.1"/>
    </source>
</evidence>
<dbReference type="HOGENOM" id="CLU_854981_0_0_10"/>
<dbReference type="RefSeq" id="WP_014856733.1">
    <property type="nucleotide sequence ID" value="NC_018178.1"/>
</dbReference>
<reference evidence="1 2" key="1">
    <citation type="journal article" date="2013" name="PLoS ONE">
        <title>Genomic analysis of Melioribacter roseus, facultatively anaerobic organotrophic bacterium representing a novel deep lineage within Bacteriodetes/Chlorobi group.</title>
        <authorList>
            <person name="Kadnikov V.V."/>
            <person name="Mardanov A.V."/>
            <person name="Podosokorskaya O.A."/>
            <person name="Gavrilov S.N."/>
            <person name="Kublanov I.V."/>
            <person name="Beletsky A.V."/>
            <person name="Bonch-Osmolovskaya E.A."/>
            <person name="Ravin N.V."/>
        </authorList>
    </citation>
    <scope>NUCLEOTIDE SEQUENCE [LARGE SCALE GENOMIC DNA]</scope>
    <source>
        <strain evidence="2">JCM 17771 / P3M-2</strain>
    </source>
</reference>
<evidence type="ECO:0008006" key="3">
    <source>
        <dbReference type="Google" id="ProtNLM"/>
    </source>
</evidence>
<sequence length="332" mass="36538">MKRNNLILIIIFFLAASVYGQFSRINSTAGSFSRLGFGARGMGMGNAMSSVTAGNLSAYYNPAVSVYQENSLFQASYSILSLDRSLNFIGFTKKFGLGKTVSPDGRETFRSYAGLSVGLINAGVSGIEVRDDAGEKFKSVSTSENQFFVALANRFSGKLAVGVAFKFYYYSLYENMTATSVGIDIGAIYSLTKSMNLSFVVSDLNSSYKWDSSNIYGQNGRNTTDKFPLIKKVGLSYKFDDPQLLLAVEWQGSNANSNILRGGIEYQPIENLYLRGGLDRFELSEDDIPVRPSLGFSYLYGMKNLNLGINYAFVVEPYSTSDQHIIGINLLF</sequence>
<evidence type="ECO:0000313" key="2">
    <source>
        <dbReference type="Proteomes" id="UP000009011"/>
    </source>
</evidence>
<keyword evidence="2" id="KW-1185">Reference proteome</keyword>
<dbReference type="EMBL" id="CP003557">
    <property type="protein sequence ID" value="AFN75301.1"/>
    <property type="molecule type" value="Genomic_DNA"/>
</dbReference>
<dbReference type="Gene3D" id="2.40.160.60">
    <property type="entry name" value="Outer membrane protein transport protein (OMPP1/FadL/TodX)"/>
    <property type="match status" value="1"/>
</dbReference>
<dbReference type="eggNOG" id="COG2067">
    <property type="taxonomic scope" value="Bacteria"/>
</dbReference>
<dbReference type="STRING" id="1191523.MROS_2071"/>
<accession>I7A5Y1</accession>
<proteinExistence type="predicted"/>
<dbReference type="SUPFAM" id="SSF56935">
    <property type="entry name" value="Porins"/>
    <property type="match status" value="1"/>
</dbReference>
<gene>
    <name evidence="1" type="ordered locus">MROS_2071</name>
</gene>
<dbReference type="Proteomes" id="UP000009011">
    <property type="component" value="Chromosome"/>
</dbReference>